<keyword evidence="5 6" id="KW-0472">Membrane</keyword>
<comment type="subcellular location">
    <subcellularLocation>
        <location evidence="1">Membrane</location>
        <topology evidence="1">Multi-pass membrane protein</topology>
    </subcellularLocation>
</comment>
<evidence type="ECO:0000256" key="6">
    <source>
        <dbReference type="SAM" id="Phobius"/>
    </source>
</evidence>
<protein>
    <submittedName>
        <fullName evidence="7">Uncharacterized protein</fullName>
    </submittedName>
</protein>
<feature type="transmembrane region" description="Helical" evidence="6">
    <location>
        <begin position="15"/>
        <end position="36"/>
    </location>
</feature>
<dbReference type="InterPro" id="IPR036259">
    <property type="entry name" value="MFS_trans_sf"/>
</dbReference>
<evidence type="ECO:0000256" key="5">
    <source>
        <dbReference type="ARBA" id="ARBA00023136"/>
    </source>
</evidence>
<name>A0A7S3CQ85_9SPIT</name>
<evidence type="ECO:0000313" key="7">
    <source>
        <dbReference type="EMBL" id="CAE0232733.1"/>
    </source>
</evidence>
<accession>A0A7S3CQ85</accession>
<evidence type="ECO:0000256" key="1">
    <source>
        <dbReference type="ARBA" id="ARBA00004141"/>
    </source>
</evidence>
<reference evidence="7" key="1">
    <citation type="submission" date="2021-01" db="EMBL/GenBank/DDBJ databases">
        <authorList>
            <person name="Corre E."/>
            <person name="Pelletier E."/>
            <person name="Niang G."/>
            <person name="Scheremetjew M."/>
            <person name="Finn R."/>
            <person name="Kale V."/>
            <person name="Holt S."/>
            <person name="Cochrane G."/>
            <person name="Meng A."/>
            <person name="Brown T."/>
            <person name="Cohen L."/>
        </authorList>
    </citation>
    <scope>NUCLEOTIDE SEQUENCE</scope>
    <source>
        <strain evidence="7">Ras09</strain>
    </source>
</reference>
<feature type="transmembrane region" description="Helical" evidence="6">
    <location>
        <begin position="111"/>
        <end position="131"/>
    </location>
</feature>
<sequence>MSVREKFGVLMSNKAFVYMTVAGFFRFMAGYSLGFWNKNYFQNVYPEKQLDYVLCYNLILFLGGVPSELIGGYLCDKYEPVIPGIKGLISAAGAFLGSIFIVFTFMIKSTFAIQIVCFYFEYLTAEVFFGPTYSQINKIVPSYIQGLAVAVFSMAGSISGSTATYTLGLLGDKYKSEGRIQENPQIYGNVLGVAMLIGYLGCIPFFLLNSCEYAKLVRAQWEVEKYVLQLLSQKKFNESK</sequence>
<feature type="transmembrane region" description="Helical" evidence="6">
    <location>
        <begin position="87"/>
        <end position="105"/>
    </location>
</feature>
<evidence type="ECO:0000256" key="4">
    <source>
        <dbReference type="ARBA" id="ARBA00022989"/>
    </source>
</evidence>
<dbReference type="Gene3D" id="1.20.1250.20">
    <property type="entry name" value="MFS general substrate transporter like domains"/>
    <property type="match status" value="1"/>
</dbReference>
<dbReference type="AlphaFoldDB" id="A0A7S3CQ85"/>
<evidence type="ECO:0000256" key="3">
    <source>
        <dbReference type="ARBA" id="ARBA00022692"/>
    </source>
</evidence>
<dbReference type="PANTHER" id="PTHR23505">
    <property type="entry name" value="SPINSTER"/>
    <property type="match status" value="1"/>
</dbReference>
<dbReference type="SUPFAM" id="SSF103473">
    <property type="entry name" value="MFS general substrate transporter"/>
    <property type="match status" value="1"/>
</dbReference>
<dbReference type="GO" id="GO:0016020">
    <property type="term" value="C:membrane"/>
    <property type="evidence" value="ECO:0007669"/>
    <property type="project" value="UniProtKB-SubCell"/>
</dbReference>
<keyword evidence="2" id="KW-0813">Transport</keyword>
<organism evidence="7">
    <name type="scientific">Strombidium rassoulzadegani</name>
    <dbReference type="NCBI Taxonomy" id="1082188"/>
    <lineage>
        <taxon>Eukaryota</taxon>
        <taxon>Sar</taxon>
        <taxon>Alveolata</taxon>
        <taxon>Ciliophora</taxon>
        <taxon>Intramacronucleata</taxon>
        <taxon>Spirotrichea</taxon>
        <taxon>Oligotrichia</taxon>
        <taxon>Strombidiidae</taxon>
        <taxon>Strombidium</taxon>
    </lineage>
</organism>
<gene>
    <name evidence="7" type="ORF">SRAS04492_LOCUS4531</name>
</gene>
<keyword evidence="3 6" id="KW-0812">Transmembrane</keyword>
<evidence type="ECO:0000256" key="2">
    <source>
        <dbReference type="ARBA" id="ARBA00022448"/>
    </source>
</evidence>
<proteinExistence type="predicted"/>
<dbReference type="EMBL" id="HBIA01008784">
    <property type="protein sequence ID" value="CAE0232733.1"/>
    <property type="molecule type" value="Transcribed_RNA"/>
</dbReference>
<dbReference type="InterPro" id="IPR044770">
    <property type="entry name" value="MFS_spinster-like"/>
</dbReference>
<feature type="transmembrane region" description="Helical" evidence="6">
    <location>
        <begin position="56"/>
        <end position="75"/>
    </location>
</feature>
<feature type="transmembrane region" description="Helical" evidence="6">
    <location>
        <begin position="186"/>
        <end position="208"/>
    </location>
</feature>
<dbReference type="PANTHER" id="PTHR23505:SF79">
    <property type="entry name" value="PROTEIN SPINSTER"/>
    <property type="match status" value="1"/>
</dbReference>
<feature type="transmembrane region" description="Helical" evidence="6">
    <location>
        <begin position="143"/>
        <end position="166"/>
    </location>
</feature>
<keyword evidence="4 6" id="KW-1133">Transmembrane helix</keyword>